<dbReference type="InterPro" id="IPR043502">
    <property type="entry name" value="DNA/RNA_pol_sf"/>
</dbReference>
<evidence type="ECO:0000259" key="1">
    <source>
        <dbReference type="Pfam" id="PF03732"/>
    </source>
</evidence>
<dbReference type="AlphaFoldDB" id="A0AAD8VNG9"/>
<dbReference type="Gene3D" id="3.10.10.10">
    <property type="entry name" value="HIV Type 1 Reverse Transcriptase, subunit A, domain 1"/>
    <property type="match status" value="1"/>
</dbReference>
<accession>A0AAD8VNG9</accession>
<gene>
    <name evidence="2" type="ORF">QYE76_034611</name>
</gene>
<feature type="domain" description="Retrotransposon gag" evidence="1">
    <location>
        <begin position="133"/>
        <end position="223"/>
    </location>
</feature>
<evidence type="ECO:0000313" key="2">
    <source>
        <dbReference type="EMBL" id="KAK1610938.1"/>
    </source>
</evidence>
<dbReference type="InterPro" id="IPR005162">
    <property type="entry name" value="Retrotrans_gag_dom"/>
</dbReference>
<reference evidence="2" key="1">
    <citation type="submission" date="2023-07" db="EMBL/GenBank/DDBJ databases">
        <title>A chromosome-level genome assembly of Lolium multiflorum.</title>
        <authorList>
            <person name="Chen Y."/>
            <person name="Copetti D."/>
            <person name="Kolliker R."/>
            <person name="Studer B."/>
        </authorList>
    </citation>
    <scope>NUCLEOTIDE SEQUENCE</scope>
    <source>
        <strain evidence="2">02402/16</strain>
        <tissue evidence="2">Leaf</tissue>
    </source>
</reference>
<protein>
    <recommendedName>
        <fullName evidence="1">Retrotransposon gag domain-containing protein</fullName>
    </recommendedName>
</protein>
<dbReference type="PANTHER" id="PTHR24559:SF444">
    <property type="entry name" value="REVERSE TRANSCRIPTASE DOMAIN-CONTAINING PROTEIN"/>
    <property type="match status" value="1"/>
</dbReference>
<organism evidence="2 3">
    <name type="scientific">Lolium multiflorum</name>
    <name type="common">Italian ryegrass</name>
    <name type="synonym">Lolium perenne subsp. multiflorum</name>
    <dbReference type="NCBI Taxonomy" id="4521"/>
    <lineage>
        <taxon>Eukaryota</taxon>
        <taxon>Viridiplantae</taxon>
        <taxon>Streptophyta</taxon>
        <taxon>Embryophyta</taxon>
        <taxon>Tracheophyta</taxon>
        <taxon>Spermatophyta</taxon>
        <taxon>Magnoliopsida</taxon>
        <taxon>Liliopsida</taxon>
        <taxon>Poales</taxon>
        <taxon>Poaceae</taxon>
        <taxon>BOP clade</taxon>
        <taxon>Pooideae</taxon>
        <taxon>Poodae</taxon>
        <taxon>Poeae</taxon>
        <taxon>Poeae Chloroplast Group 2 (Poeae type)</taxon>
        <taxon>Loliodinae</taxon>
        <taxon>Loliinae</taxon>
        <taxon>Lolium</taxon>
    </lineage>
</organism>
<comment type="caution">
    <text evidence="2">The sequence shown here is derived from an EMBL/GenBank/DDBJ whole genome shotgun (WGS) entry which is preliminary data.</text>
</comment>
<name>A0AAD8VNG9_LOLMU</name>
<dbReference type="Pfam" id="PF03732">
    <property type="entry name" value="Retrotrans_gag"/>
    <property type="match status" value="1"/>
</dbReference>
<sequence>MPPPRYRQARSAVPEHYDVADSGMERVGVYRNPLGERVGERRLPDQDARHRLYRVHLSEIIEAEGPPGPKCFGPRIMREEPPVRNFQLPRDTKTYDGTTKPEDWLADYVTAVYAAGGGGTATGGGNRRWAVIIIPSFLVGPARIWLNNLPKGSINGWLDFEEAVVSNFSSTYWRPNRPQQLALCQQRANETDRDYLTRWNSTRNSCEGVIEAQAIAWFCNGCRRGSPLWQKLQRNMPATLAEMIRVADSYALGDPMQPAVQAEPAQTSQPRQDQYRDNWTTKEGKIFPDRRKALVNFLRENRNIFAWSTDDLVGVPRELGEHSLNVRKDAKPVRQPLRWFAEDRRKIIGEEVTKLLVAGFIVEVLHTEWLGNPVLVEKKKEEDPKAPKVWRLCIDYTNLNKACPKDPFPLPRIDQSRLHREAKIWGQESLFGTPPGRGSAPEGFSIDTAAISTAIFINAAAPMRRE</sequence>
<evidence type="ECO:0000313" key="3">
    <source>
        <dbReference type="Proteomes" id="UP001231189"/>
    </source>
</evidence>
<proteinExistence type="predicted"/>
<dbReference type="PANTHER" id="PTHR24559">
    <property type="entry name" value="TRANSPOSON TY3-I GAG-POL POLYPROTEIN"/>
    <property type="match status" value="1"/>
</dbReference>
<keyword evidence="3" id="KW-1185">Reference proteome</keyword>
<dbReference type="Proteomes" id="UP001231189">
    <property type="component" value="Unassembled WGS sequence"/>
</dbReference>
<dbReference type="SUPFAM" id="SSF56672">
    <property type="entry name" value="DNA/RNA polymerases"/>
    <property type="match status" value="1"/>
</dbReference>
<dbReference type="InterPro" id="IPR053134">
    <property type="entry name" value="RNA-dir_DNA_polymerase"/>
</dbReference>
<dbReference type="EMBL" id="JAUUTY010000007">
    <property type="protein sequence ID" value="KAK1610938.1"/>
    <property type="molecule type" value="Genomic_DNA"/>
</dbReference>